<feature type="transmembrane region" description="Helical" evidence="1">
    <location>
        <begin position="241"/>
        <end position="258"/>
    </location>
</feature>
<dbReference type="PANTHER" id="PTHR31410">
    <property type="entry name" value="TRANSMEMBRANE PROTEIN 246"/>
    <property type="match status" value="1"/>
</dbReference>
<dbReference type="PANTHER" id="PTHR31410:SF1">
    <property type="entry name" value="POST-GPI ATTACHMENT TO PROTEINS FACTOR 4"/>
    <property type="match status" value="1"/>
</dbReference>
<dbReference type="Proteomes" id="UP000567885">
    <property type="component" value="Unassembled WGS sequence"/>
</dbReference>
<evidence type="ECO:0000256" key="1">
    <source>
        <dbReference type="SAM" id="Phobius"/>
    </source>
</evidence>
<dbReference type="EMBL" id="JAAGWQ010000224">
    <property type="protein sequence ID" value="KAF5659086.1"/>
    <property type="molecule type" value="Genomic_DNA"/>
</dbReference>
<dbReference type="GO" id="GO:0016757">
    <property type="term" value="F:glycosyltransferase activity"/>
    <property type="evidence" value="ECO:0007669"/>
    <property type="project" value="InterPro"/>
</dbReference>
<name>A0A8H5WGE7_FUSHE</name>
<accession>A0A8H5WGE7</accession>
<reference evidence="2 3" key="1">
    <citation type="submission" date="2020-05" db="EMBL/GenBank/DDBJ databases">
        <title>Identification and distribution of gene clusters putatively required for synthesis of sphingolipid metabolism inhibitors in phylogenetically diverse species of the filamentous fungus Fusarium.</title>
        <authorList>
            <person name="Kim H.-S."/>
            <person name="Busman M."/>
            <person name="Brown D.W."/>
            <person name="Divon H."/>
            <person name="Uhlig S."/>
            <person name="Proctor R.H."/>
        </authorList>
    </citation>
    <scope>NUCLEOTIDE SEQUENCE [LARGE SCALE GENOMIC DNA]</scope>
    <source>
        <strain evidence="2 3">NRRL 20693</strain>
    </source>
</reference>
<dbReference type="InterPro" id="IPR029675">
    <property type="entry name" value="PGAP4"/>
</dbReference>
<sequence length="417" mass="47752">MRSLIIKVTACIGLLLCLCWYGQTHFYRDPGSVFFDKTRAYETRYSQNRKAEAQYMVESYLGKGESRTDVRHGNKSLCVALSSVTRQTQYLAMTVGSMLHGLSTQEREDLHISVLIAETDPSRHPDWNKAWLRQAVDDVFTYDLDNKSMEHLRQLQKTQNYLEKGIFDYTYALQRCYDTGALYIGMFEDDIILADGWFIRTIRGLAQISGSTQDWLFMRLFNQERSTGWGSHEIGGNHEHWIILGIGAGISAVVLFAHRRWRATRRYLDLETLFVVVFILVPGLVILMYQCGKASLFPPSPGVFNEPFGCCSQATIFPRTQVLPLITYLRDKKKGQVDLMLNDVASENGLDRYALYPVQAQHIGVESARKTTKGEAQAIWSMAFEDLDAQALKKEHQEMIGQHQLYRNKIEALTEEE</sequence>
<dbReference type="CDD" id="cd22189">
    <property type="entry name" value="PGAP4-like_fungal"/>
    <property type="match status" value="1"/>
</dbReference>
<dbReference type="OrthoDB" id="2016523at2759"/>
<keyword evidence="1" id="KW-0472">Membrane</keyword>
<dbReference type="GO" id="GO:0000139">
    <property type="term" value="C:Golgi membrane"/>
    <property type="evidence" value="ECO:0007669"/>
    <property type="project" value="InterPro"/>
</dbReference>
<comment type="caution">
    <text evidence="2">The sequence shown here is derived from an EMBL/GenBank/DDBJ whole genome shotgun (WGS) entry which is preliminary data.</text>
</comment>
<dbReference type="GO" id="GO:0006506">
    <property type="term" value="P:GPI anchor biosynthetic process"/>
    <property type="evidence" value="ECO:0007669"/>
    <property type="project" value="InterPro"/>
</dbReference>
<dbReference type="AlphaFoldDB" id="A0A8H5WGE7"/>
<organism evidence="2 3">
    <name type="scientific">Fusarium heterosporum</name>
    <dbReference type="NCBI Taxonomy" id="42747"/>
    <lineage>
        <taxon>Eukaryota</taxon>
        <taxon>Fungi</taxon>
        <taxon>Dikarya</taxon>
        <taxon>Ascomycota</taxon>
        <taxon>Pezizomycotina</taxon>
        <taxon>Sordariomycetes</taxon>
        <taxon>Hypocreomycetidae</taxon>
        <taxon>Hypocreales</taxon>
        <taxon>Nectriaceae</taxon>
        <taxon>Fusarium</taxon>
        <taxon>Fusarium heterosporum species complex</taxon>
    </lineage>
</organism>
<protein>
    <submittedName>
        <fullName evidence="2">Integral membrane protein</fullName>
    </submittedName>
</protein>
<keyword evidence="1" id="KW-1133">Transmembrane helix</keyword>
<keyword evidence="1" id="KW-0812">Transmembrane</keyword>
<keyword evidence="3" id="KW-1185">Reference proteome</keyword>
<evidence type="ECO:0000313" key="2">
    <source>
        <dbReference type="EMBL" id="KAF5659086.1"/>
    </source>
</evidence>
<gene>
    <name evidence="2" type="ORF">FHETE_9581</name>
</gene>
<evidence type="ECO:0000313" key="3">
    <source>
        <dbReference type="Proteomes" id="UP000567885"/>
    </source>
</evidence>
<feature type="transmembrane region" description="Helical" evidence="1">
    <location>
        <begin position="270"/>
        <end position="289"/>
    </location>
</feature>
<proteinExistence type="predicted"/>